<dbReference type="OrthoDB" id="4402067at2759"/>
<evidence type="ECO:0000256" key="1">
    <source>
        <dbReference type="SAM" id="MobiDB-lite"/>
    </source>
</evidence>
<accession>A0A5N7BJ94</accession>
<protein>
    <submittedName>
        <fullName evidence="3">Heterokaryon incompatibility protein-domain-containing protein</fullName>
    </submittedName>
</protein>
<name>A0A5N7BJ94_9EURO</name>
<feature type="domain" description="Heterokaryon incompatibility" evidence="2">
    <location>
        <begin position="65"/>
        <end position="171"/>
    </location>
</feature>
<sequence length="742" mass="83829">MCLSVTSAHSYCVSKRYIVVMSRPYIFEPLQEAQIRLISLKPGAFHDPLHCTVAVVPLGCGSTDYECLSYAWGGASGPIQDITLDGRHFSIADVLDNALRHLRRPDGPRILWIDAVCINQANVAERNAQVAMMQDIYRGAKTVVAWMGPASATSDRAFSFMKEMARLGRGADRRASDGHASPDGVSEWSANSGPSQAASHDGCSESMPQSPNEVSDDATQVTRNNGNIDEYYANSDLSYMVDVEPTESDYLLNHSRETIPGREPVFMFTNSTPWARNAIKWCRALLVDVSCAIRYWISWLRYYVFYVMGILHLSQETVDARQYKKEAREWERNESTESHIISGLPVLYYEFDMPYHEFFTSSRQQDWEALDELLARPWWFRTWIVQEVWLASSCILQCGMSTIPWETFEDAMDYQEAWDDMGFMVKPTKRWGSWSSLKRRYGLAIHLSKKRLIGSKLSSLLWNMWDREATEPRDKVFAILGLVGSQYQSTIPRADYSKTMEQVYREVAVQIITVEKSLDLLLAASATDGPADLPTWVPDWRREGNEQRPALFVNGSRMQYYYSGSTSSVVLKGHGYTASGNMEPFSKFSDDLTKLHVRGILLSSVEVTGPATNPDWSTLEIMDAARTVLQTSQDLNLVGPVVLSDQDLRFILRAGSQLIPEEYDFNEEGELLLHNVMARRLFFVSSDGHLCVGPSRTCRGDVVTILAGCNFPMILRQEGDSFKVVGEAYGKRLLPDFLFVAF</sequence>
<organism evidence="3 4">
    <name type="scientific">Aspergillus bertholletiae</name>
    <dbReference type="NCBI Taxonomy" id="1226010"/>
    <lineage>
        <taxon>Eukaryota</taxon>
        <taxon>Fungi</taxon>
        <taxon>Dikarya</taxon>
        <taxon>Ascomycota</taxon>
        <taxon>Pezizomycotina</taxon>
        <taxon>Eurotiomycetes</taxon>
        <taxon>Eurotiomycetidae</taxon>
        <taxon>Eurotiales</taxon>
        <taxon>Aspergillaceae</taxon>
        <taxon>Aspergillus</taxon>
        <taxon>Aspergillus subgen. Circumdati</taxon>
    </lineage>
</organism>
<dbReference type="InterPro" id="IPR052895">
    <property type="entry name" value="HetReg/Transcr_Mod"/>
</dbReference>
<feature type="compositionally biased region" description="Polar residues" evidence="1">
    <location>
        <begin position="188"/>
        <end position="198"/>
    </location>
</feature>
<reference evidence="3 4" key="1">
    <citation type="submission" date="2019-04" db="EMBL/GenBank/DDBJ databases">
        <title>Friends and foes A comparative genomics studyof 23 Aspergillus species from section Flavi.</title>
        <authorList>
            <consortium name="DOE Joint Genome Institute"/>
            <person name="Kjaerbolling I."/>
            <person name="Vesth T."/>
            <person name="Frisvad J.C."/>
            <person name="Nybo J.L."/>
            <person name="Theobald S."/>
            <person name="Kildgaard S."/>
            <person name="Isbrandt T."/>
            <person name="Kuo A."/>
            <person name="Sato A."/>
            <person name="Lyhne E.K."/>
            <person name="Kogle M.E."/>
            <person name="Wiebenga A."/>
            <person name="Kun R.S."/>
            <person name="Lubbers R.J."/>
            <person name="Makela M.R."/>
            <person name="Barry K."/>
            <person name="Chovatia M."/>
            <person name="Clum A."/>
            <person name="Daum C."/>
            <person name="Haridas S."/>
            <person name="He G."/>
            <person name="LaButti K."/>
            <person name="Lipzen A."/>
            <person name="Mondo S."/>
            <person name="Riley R."/>
            <person name="Salamov A."/>
            <person name="Simmons B.A."/>
            <person name="Magnuson J.K."/>
            <person name="Henrissat B."/>
            <person name="Mortensen U.H."/>
            <person name="Larsen T.O."/>
            <person name="Devries R.P."/>
            <person name="Grigoriev I.V."/>
            <person name="Machida M."/>
            <person name="Baker S.E."/>
            <person name="Andersen M.R."/>
        </authorList>
    </citation>
    <scope>NUCLEOTIDE SEQUENCE [LARGE SCALE GENOMIC DNA]</scope>
    <source>
        <strain evidence="3 4">IBT 29228</strain>
    </source>
</reference>
<evidence type="ECO:0000313" key="3">
    <source>
        <dbReference type="EMBL" id="KAE8381798.1"/>
    </source>
</evidence>
<proteinExistence type="predicted"/>
<feature type="region of interest" description="Disordered" evidence="1">
    <location>
        <begin position="171"/>
        <end position="220"/>
    </location>
</feature>
<feature type="compositionally biased region" description="Polar residues" evidence="1">
    <location>
        <begin position="206"/>
        <end position="220"/>
    </location>
</feature>
<dbReference type="AlphaFoldDB" id="A0A5N7BJ94"/>
<evidence type="ECO:0000313" key="4">
    <source>
        <dbReference type="Proteomes" id="UP000326198"/>
    </source>
</evidence>
<keyword evidence="4" id="KW-1185">Reference proteome</keyword>
<dbReference type="Pfam" id="PF06985">
    <property type="entry name" value="HET"/>
    <property type="match status" value="1"/>
</dbReference>
<dbReference type="PANTHER" id="PTHR24148">
    <property type="entry name" value="ANKYRIN REPEAT DOMAIN-CONTAINING PROTEIN 39 HOMOLOG-RELATED"/>
    <property type="match status" value="1"/>
</dbReference>
<dbReference type="PANTHER" id="PTHR24148:SF64">
    <property type="entry name" value="HETEROKARYON INCOMPATIBILITY DOMAIN-CONTAINING PROTEIN"/>
    <property type="match status" value="1"/>
</dbReference>
<dbReference type="EMBL" id="ML736168">
    <property type="protein sequence ID" value="KAE8381798.1"/>
    <property type="molecule type" value="Genomic_DNA"/>
</dbReference>
<gene>
    <name evidence="3" type="ORF">BDV26DRAFT_255130</name>
</gene>
<dbReference type="InterPro" id="IPR010730">
    <property type="entry name" value="HET"/>
</dbReference>
<dbReference type="Proteomes" id="UP000326198">
    <property type="component" value="Unassembled WGS sequence"/>
</dbReference>
<evidence type="ECO:0000259" key="2">
    <source>
        <dbReference type="Pfam" id="PF06985"/>
    </source>
</evidence>